<evidence type="ECO:0000313" key="10">
    <source>
        <dbReference type="Proteomes" id="UP000569914"/>
    </source>
</evidence>
<keyword evidence="4 7" id="KW-0812">Transmembrane</keyword>
<gene>
    <name evidence="9" type="ORF">BKA15_000741</name>
</gene>
<dbReference type="PANTHER" id="PTHR43386">
    <property type="entry name" value="OLIGOPEPTIDE TRANSPORT SYSTEM PERMEASE PROTEIN APPC"/>
    <property type="match status" value="1"/>
</dbReference>
<dbReference type="InterPro" id="IPR025966">
    <property type="entry name" value="OppC_N"/>
</dbReference>
<comment type="subcellular location">
    <subcellularLocation>
        <location evidence="1 7">Cell membrane</location>
        <topology evidence="1 7">Multi-pass membrane protein</topology>
    </subcellularLocation>
</comment>
<feature type="domain" description="ABC transmembrane type-1" evidence="8">
    <location>
        <begin position="103"/>
        <end position="295"/>
    </location>
</feature>
<evidence type="ECO:0000259" key="8">
    <source>
        <dbReference type="PROSITE" id="PS50928"/>
    </source>
</evidence>
<evidence type="ECO:0000256" key="4">
    <source>
        <dbReference type="ARBA" id="ARBA00022692"/>
    </source>
</evidence>
<feature type="transmembrane region" description="Helical" evidence="7">
    <location>
        <begin position="145"/>
        <end position="164"/>
    </location>
</feature>
<keyword evidence="6 7" id="KW-0472">Membrane</keyword>
<keyword evidence="5 7" id="KW-1133">Transmembrane helix</keyword>
<reference evidence="9 10" key="1">
    <citation type="submission" date="2020-07" db="EMBL/GenBank/DDBJ databases">
        <title>Sequencing the genomes of 1000 actinobacteria strains.</title>
        <authorList>
            <person name="Klenk H.-P."/>
        </authorList>
    </citation>
    <scope>NUCLEOTIDE SEQUENCE [LARGE SCALE GENOMIC DNA]</scope>
    <source>
        <strain evidence="9 10">DSM 22083</strain>
    </source>
</reference>
<feature type="transmembrane region" description="Helical" evidence="7">
    <location>
        <begin position="170"/>
        <end position="188"/>
    </location>
</feature>
<organism evidence="9 10">
    <name type="scientific">Microlunatus parietis</name>
    <dbReference type="NCBI Taxonomy" id="682979"/>
    <lineage>
        <taxon>Bacteria</taxon>
        <taxon>Bacillati</taxon>
        <taxon>Actinomycetota</taxon>
        <taxon>Actinomycetes</taxon>
        <taxon>Propionibacteriales</taxon>
        <taxon>Propionibacteriaceae</taxon>
        <taxon>Microlunatus</taxon>
    </lineage>
</organism>
<evidence type="ECO:0000256" key="2">
    <source>
        <dbReference type="ARBA" id="ARBA00022448"/>
    </source>
</evidence>
<evidence type="ECO:0000256" key="1">
    <source>
        <dbReference type="ARBA" id="ARBA00004651"/>
    </source>
</evidence>
<evidence type="ECO:0000256" key="3">
    <source>
        <dbReference type="ARBA" id="ARBA00022475"/>
    </source>
</evidence>
<dbReference type="SUPFAM" id="SSF161098">
    <property type="entry name" value="MetI-like"/>
    <property type="match status" value="1"/>
</dbReference>
<accession>A0A7Y9I393</accession>
<comment type="caution">
    <text evidence="9">The sequence shown here is derived from an EMBL/GenBank/DDBJ whole genome shotgun (WGS) entry which is preliminary data.</text>
</comment>
<dbReference type="AlphaFoldDB" id="A0A7Y9I393"/>
<keyword evidence="10" id="KW-1185">Reference proteome</keyword>
<dbReference type="PROSITE" id="PS50928">
    <property type="entry name" value="ABC_TM1"/>
    <property type="match status" value="1"/>
</dbReference>
<dbReference type="InterPro" id="IPR050366">
    <property type="entry name" value="BP-dependent_transpt_permease"/>
</dbReference>
<dbReference type="Gene3D" id="1.10.3720.10">
    <property type="entry name" value="MetI-like"/>
    <property type="match status" value="1"/>
</dbReference>
<evidence type="ECO:0000256" key="6">
    <source>
        <dbReference type="ARBA" id="ARBA00023136"/>
    </source>
</evidence>
<evidence type="ECO:0000256" key="5">
    <source>
        <dbReference type="ARBA" id="ARBA00022989"/>
    </source>
</evidence>
<dbReference type="CDD" id="cd06261">
    <property type="entry name" value="TM_PBP2"/>
    <property type="match status" value="1"/>
</dbReference>
<feature type="transmembrane region" description="Helical" evidence="7">
    <location>
        <begin position="30"/>
        <end position="53"/>
    </location>
</feature>
<dbReference type="EMBL" id="JACCBU010000001">
    <property type="protein sequence ID" value="NYE69412.1"/>
    <property type="molecule type" value="Genomic_DNA"/>
</dbReference>
<dbReference type="GO" id="GO:0005886">
    <property type="term" value="C:plasma membrane"/>
    <property type="evidence" value="ECO:0007669"/>
    <property type="project" value="UniProtKB-SubCell"/>
</dbReference>
<dbReference type="GO" id="GO:0055085">
    <property type="term" value="P:transmembrane transport"/>
    <property type="evidence" value="ECO:0007669"/>
    <property type="project" value="InterPro"/>
</dbReference>
<comment type="similarity">
    <text evidence="7">Belongs to the binding-protein-dependent transport system permease family.</text>
</comment>
<protein>
    <submittedName>
        <fullName evidence="9">Peptide/nickel transport system permease protein</fullName>
    </submittedName>
</protein>
<name>A0A7Y9I393_9ACTN</name>
<dbReference type="PANTHER" id="PTHR43386:SF1">
    <property type="entry name" value="D,D-DIPEPTIDE TRANSPORT SYSTEM PERMEASE PROTEIN DDPC-RELATED"/>
    <property type="match status" value="1"/>
</dbReference>
<dbReference type="InterPro" id="IPR035906">
    <property type="entry name" value="MetI-like_sf"/>
</dbReference>
<keyword evidence="3" id="KW-1003">Cell membrane</keyword>
<proteinExistence type="inferred from homology"/>
<evidence type="ECO:0000313" key="9">
    <source>
        <dbReference type="EMBL" id="NYE69412.1"/>
    </source>
</evidence>
<feature type="transmembrane region" description="Helical" evidence="7">
    <location>
        <begin position="107"/>
        <end position="133"/>
    </location>
</feature>
<dbReference type="Pfam" id="PF12911">
    <property type="entry name" value="OppC_N"/>
    <property type="match status" value="1"/>
</dbReference>
<feature type="transmembrane region" description="Helical" evidence="7">
    <location>
        <begin position="275"/>
        <end position="295"/>
    </location>
</feature>
<dbReference type="RefSeq" id="WP_179748171.1">
    <property type="nucleotide sequence ID" value="NZ_JACCBU010000001.1"/>
</dbReference>
<evidence type="ECO:0000256" key="7">
    <source>
        <dbReference type="RuleBase" id="RU363032"/>
    </source>
</evidence>
<keyword evidence="2 7" id="KW-0813">Transport</keyword>
<sequence length="316" mass="32744">MTDGYADAGVTDRVTGARSLLRRLRADPGAVFGAVTIAVFVLAAIFAPVITMVSGHDPYTYDLDALDATGAPAGFGGGISARHWFGVEPLTGRDLFAIVVHGSRTSLVVGIAATVVSVVIGVVVGLLAGYFGGWTDRILGRTADVVFGFPGLVFMIALGAIVPAWLPKPVLIVVVIGFFGWPGIARVVRSQTLVLKDRNFVIASQIAGGGTAHVLFRQLLPNLAATVIVFATISIPGKIGTEAALSFLGVGVPPPTPAWGRSIGEAIGWVGTDPMFLIFPGAALFLITLAFNLFGDGLRDALDPRTAVTARAGIGR</sequence>
<dbReference type="Pfam" id="PF00528">
    <property type="entry name" value="BPD_transp_1"/>
    <property type="match status" value="1"/>
</dbReference>
<dbReference type="InterPro" id="IPR000515">
    <property type="entry name" value="MetI-like"/>
</dbReference>
<dbReference type="Proteomes" id="UP000569914">
    <property type="component" value="Unassembled WGS sequence"/>
</dbReference>